<comment type="caution">
    <text evidence="1">The sequence shown here is derived from an EMBL/GenBank/DDBJ whole genome shotgun (WGS) entry which is preliminary data.</text>
</comment>
<gene>
    <name evidence="1" type="ORF">RRF57_002566</name>
</gene>
<keyword evidence="2" id="KW-1185">Reference proteome</keyword>
<protein>
    <submittedName>
        <fullName evidence="1">Uncharacterized protein</fullName>
    </submittedName>
</protein>
<proteinExistence type="predicted"/>
<organism evidence="1 2">
    <name type="scientific">Xylaria bambusicola</name>
    <dbReference type="NCBI Taxonomy" id="326684"/>
    <lineage>
        <taxon>Eukaryota</taxon>
        <taxon>Fungi</taxon>
        <taxon>Dikarya</taxon>
        <taxon>Ascomycota</taxon>
        <taxon>Pezizomycotina</taxon>
        <taxon>Sordariomycetes</taxon>
        <taxon>Xylariomycetidae</taxon>
        <taxon>Xylariales</taxon>
        <taxon>Xylariaceae</taxon>
        <taxon>Xylaria</taxon>
    </lineage>
</organism>
<dbReference type="AlphaFoldDB" id="A0AAN7UIX2"/>
<evidence type="ECO:0000313" key="1">
    <source>
        <dbReference type="EMBL" id="KAK5626851.1"/>
    </source>
</evidence>
<name>A0AAN7UIX2_9PEZI</name>
<sequence>MPFYNSAEYRCMRSDAEFGNPTHPKRDELFSVNQLQGFGRFLDPDKVETSIPSAVLHGRRISIG</sequence>
<reference evidence="1 2" key="1">
    <citation type="submission" date="2023-10" db="EMBL/GenBank/DDBJ databases">
        <title>Draft genome sequence of Xylaria bambusicola isolate GMP-LS, the root and basal stem rot pathogen of sugarcane in Indonesia.</title>
        <authorList>
            <person name="Selvaraj P."/>
            <person name="Muralishankar V."/>
            <person name="Muruganantham S."/>
            <person name="Sp S."/>
            <person name="Haryani S."/>
            <person name="Lau K.J.X."/>
            <person name="Naqvi N.I."/>
        </authorList>
    </citation>
    <scope>NUCLEOTIDE SEQUENCE [LARGE SCALE GENOMIC DNA]</scope>
    <source>
        <strain evidence="1">GMP-LS</strain>
    </source>
</reference>
<dbReference type="EMBL" id="JAWHQM010000004">
    <property type="protein sequence ID" value="KAK5626851.1"/>
    <property type="molecule type" value="Genomic_DNA"/>
</dbReference>
<evidence type="ECO:0000313" key="2">
    <source>
        <dbReference type="Proteomes" id="UP001305414"/>
    </source>
</evidence>
<accession>A0AAN7UIX2</accession>
<dbReference type="Proteomes" id="UP001305414">
    <property type="component" value="Unassembled WGS sequence"/>
</dbReference>